<gene>
    <name evidence="1" type="ORF">VKT23_001496</name>
</gene>
<dbReference type="Proteomes" id="UP001498398">
    <property type="component" value="Unassembled WGS sequence"/>
</dbReference>
<dbReference type="EMBL" id="JBANRG010000002">
    <property type="protein sequence ID" value="KAK7470058.1"/>
    <property type="molecule type" value="Genomic_DNA"/>
</dbReference>
<proteinExistence type="predicted"/>
<keyword evidence="2" id="KW-1185">Reference proteome</keyword>
<comment type="caution">
    <text evidence="1">The sequence shown here is derived from an EMBL/GenBank/DDBJ whole genome shotgun (WGS) entry which is preliminary data.</text>
</comment>
<protein>
    <submittedName>
        <fullName evidence="1">Uncharacterized protein</fullName>
    </submittedName>
</protein>
<accession>A0ABR1K4L5</accession>
<evidence type="ECO:0000313" key="1">
    <source>
        <dbReference type="EMBL" id="KAK7470058.1"/>
    </source>
</evidence>
<evidence type="ECO:0000313" key="2">
    <source>
        <dbReference type="Proteomes" id="UP001498398"/>
    </source>
</evidence>
<reference evidence="1 2" key="1">
    <citation type="submission" date="2024-01" db="EMBL/GenBank/DDBJ databases">
        <title>A draft genome for the cacao thread blight pathogen Marasmiellus scandens.</title>
        <authorList>
            <person name="Baruah I.K."/>
            <person name="Leung J."/>
            <person name="Bukari Y."/>
            <person name="Amoako-Attah I."/>
            <person name="Meinhardt L.W."/>
            <person name="Bailey B.A."/>
            <person name="Cohen S.P."/>
        </authorList>
    </citation>
    <scope>NUCLEOTIDE SEQUENCE [LARGE SCALE GENOMIC DNA]</scope>
    <source>
        <strain evidence="1 2">GH-19</strain>
    </source>
</reference>
<organism evidence="1 2">
    <name type="scientific">Marasmiellus scandens</name>
    <dbReference type="NCBI Taxonomy" id="2682957"/>
    <lineage>
        <taxon>Eukaryota</taxon>
        <taxon>Fungi</taxon>
        <taxon>Dikarya</taxon>
        <taxon>Basidiomycota</taxon>
        <taxon>Agaricomycotina</taxon>
        <taxon>Agaricomycetes</taxon>
        <taxon>Agaricomycetidae</taxon>
        <taxon>Agaricales</taxon>
        <taxon>Marasmiineae</taxon>
        <taxon>Omphalotaceae</taxon>
        <taxon>Marasmiellus</taxon>
    </lineage>
</organism>
<sequence>MPSLTVVIEGQFYWNLIYSDKNSTSDSYKASYETERRREASKKEIIEHVEEKMSRDSTTNDKSISAGGKILGVELSAERSWENTKEIVDTIRTTTTSENDVTIKDSVTLKREYDMKPGQSLFVYQRVFSSPGATFQQDIYQHLDESMPEADQIGKVELKYVVAQAVYISGIQVVYGPDDYMAPVNRVKEGQGRKDDINADTSIFFPGTDNSLQHVWLVPKYTADEKKAITSIKFVQTNNKNSDYDDLAAGTDRKYRYLIPEVDVTKSRKISKLDLWRFWAGYDPALDRITSDDWTEDINKDRTGDFLYLGWDYYVNPLIMPASK</sequence>
<name>A0ABR1K4L5_9AGAR</name>